<sequence>MTITAVGPEVAWSVLGGGILALARTIVWLIGLTLAIRGSRTADRPAVLRAYLSRRRCGECRRTGRPHRC</sequence>
<name>A0A6I8LTZ7_9PSEU</name>
<dbReference type="AlphaFoldDB" id="A0A6I8LTZ7"/>
<reference evidence="2 3" key="1">
    <citation type="submission" date="2019-09" db="EMBL/GenBank/DDBJ databases">
        <authorList>
            <person name="Leyn A S."/>
        </authorList>
    </citation>
    <scope>NUCLEOTIDE SEQUENCE [LARGE SCALE GENOMIC DNA]</scope>
    <source>
        <strain evidence="2">AA231_1</strain>
    </source>
</reference>
<keyword evidence="1" id="KW-0812">Transmembrane</keyword>
<dbReference type="Proteomes" id="UP000399805">
    <property type="component" value="Unassembled WGS sequence"/>
</dbReference>
<organism evidence="2 3">
    <name type="scientific">Amycolatopsis camponoti</name>
    <dbReference type="NCBI Taxonomy" id="2606593"/>
    <lineage>
        <taxon>Bacteria</taxon>
        <taxon>Bacillati</taxon>
        <taxon>Actinomycetota</taxon>
        <taxon>Actinomycetes</taxon>
        <taxon>Pseudonocardiales</taxon>
        <taxon>Pseudonocardiaceae</taxon>
        <taxon>Amycolatopsis</taxon>
    </lineage>
</organism>
<protein>
    <submittedName>
        <fullName evidence="2">Uncharacterized protein</fullName>
    </submittedName>
</protein>
<accession>A0A6I8LTZ7</accession>
<gene>
    <name evidence="2" type="ORF">AA23TX_06505</name>
</gene>
<evidence type="ECO:0000313" key="2">
    <source>
        <dbReference type="EMBL" id="VVJ21484.1"/>
    </source>
</evidence>
<proteinExistence type="predicted"/>
<evidence type="ECO:0000313" key="3">
    <source>
        <dbReference type="Proteomes" id="UP000399805"/>
    </source>
</evidence>
<keyword evidence="3" id="KW-1185">Reference proteome</keyword>
<evidence type="ECO:0000256" key="1">
    <source>
        <dbReference type="SAM" id="Phobius"/>
    </source>
</evidence>
<keyword evidence="1" id="KW-0472">Membrane</keyword>
<feature type="transmembrane region" description="Helical" evidence="1">
    <location>
        <begin position="12"/>
        <end position="36"/>
    </location>
</feature>
<keyword evidence="1" id="KW-1133">Transmembrane helix</keyword>
<dbReference type="EMBL" id="CABVGP010000002">
    <property type="protein sequence ID" value="VVJ21484.1"/>
    <property type="molecule type" value="Genomic_DNA"/>
</dbReference>